<dbReference type="EMBL" id="JAIMBW010000001">
    <property type="protein sequence ID" value="MBY4893456.1"/>
    <property type="molecule type" value="Genomic_DNA"/>
</dbReference>
<sequence length="268" mass="27887">MILPHLRAIVPTGVNLIEQHRHPTRDTGLYWSLQESAPDGLSDLGIDAIICLAGVTPGPGADLSLNTPLALSVLRAAHEAGIPRVLLASSSAVYGAGDGTPLSETSPTAPVNPYGAAKLEMEEACAPWRGKGLEVCCLRIGNVAGADALLLNVAKSSGDKPLVIDCFDDGRGPVRSYIGVGTLAQVLYDLATQPGPLPEVLNIAAPGVVYMEDLAHAAGHPFDYRPAPAGAHQRITLDSSALAALHTIDADTSDAVQMVAQWKEALSR</sequence>
<feature type="domain" description="NAD-dependent epimerase/dehydratase" evidence="1">
    <location>
        <begin position="41"/>
        <end position="147"/>
    </location>
</feature>
<dbReference type="Gene3D" id="3.40.50.720">
    <property type="entry name" value="NAD(P)-binding Rossmann-like Domain"/>
    <property type="match status" value="1"/>
</dbReference>
<dbReference type="InterPro" id="IPR050177">
    <property type="entry name" value="Lipid_A_modif_metabolic_enz"/>
</dbReference>
<dbReference type="PANTHER" id="PTHR43245:SF13">
    <property type="entry name" value="UDP-D-APIOSE_UDP-D-XYLOSE SYNTHASE 2"/>
    <property type="match status" value="1"/>
</dbReference>
<dbReference type="CDD" id="cd08946">
    <property type="entry name" value="SDR_e"/>
    <property type="match status" value="1"/>
</dbReference>
<dbReference type="InterPro" id="IPR036291">
    <property type="entry name" value="NAD(P)-bd_dom_sf"/>
</dbReference>
<dbReference type="EMBL" id="CP078073">
    <property type="protein sequence ID" value="QXL86179.1"/>
    <property type="molecule type" value="Genomic_DNA"/>
</dbReference>
<dbReference type="SUPFAM" id="SSF51735">
    <property type="entry name" value="NAD(P)-binding Rossmann-fold domains"/>
    <property type="match status" value="1"/>
</dbReference>
<evidence type="ECO:0000259" key="1">
    <source>
        <dbReference type="Pfam" id="PF01370"/>
    </source>
</evidence>
<dbReference type="AlphaFoldDB" id="A0A975TSW1"/>
<name>A0A975TSW1_9RHOB</name>
<dbReference type="Pfam" id="PF01370">
    <property type="entry name" value="Epimerase"/>
    <property type="match status" value="1"/>
</dbReference>
<proteinExistence type="predicted"/>
<organism evidence="2">
    <name type="scientific">Gymnodinialimonas phycosphaerae</name>
    <dbReference type="NCBI Taxonomy" id="2841589"/>
    <lineage>
        <taxon>Bacteria</taxon>
        <taxon>Pseudomonadati</taxon>
        <taxon>Pseudomonadota</taxon>
        <taxon>Alphaproteobacteria</taxon>
        <taxon>Rhodobacterales</taxon>
        <taxon>Paracoccaceae</taxon>
        <taxon>Gymnodinialimonas</taxon>
    </lineage>
</organism>
<dbReference type="Proteomes" id="UP000693972">
    <property type="component" value="Unassembled WGS sequence"/>
</dbReference>
<accession>A0A975TSW1</accession>
<reference evidence="2 3" key="1">
    <citation type="submission" date="2021-07" db="EMBL/GenBank/DDBJ databases">
        <title>Karlodiniumbacter phycospheric gen. nov., sp. nov., a phycosphere bacterium isolated from karlodinium veneficum.</title>
        <authorList>
            <person name="Peng Y."/>
            <person name="Jiang L."/>
            <person name="Lee J."/>
        </authorList>
    </citation>
    <scope>NUCLEOTIDE SEQUENCE</scope>
    <source>
        <strain evidence="2 3">N5</strain>
    </source>
</reference>
<dbReference type="PANTHER" id="PTHR43245">
    <property type="entry name" value="BIFUNCTIONAL POLYMYXIN RESISTANCE PROTEIN ARNA"/>
    <property type="match status" value="1"/>
</dbReference>
<keyword evidence="3" id="KW-1185">Reference proteome</keyword>
<protein>
    <submittedName>
        <fullName evidence="2">SDR family oxidoreductase</fullName>
    </submittedName>
</protein>
<evidence type="ECO:0000313" key="3">
    <source>
        <dbReference type="Proteomes" id="UP000693972"/>
    </source>
</evidence>
<dbReference type="InterPro" id="IPR001509">
    <property type="entry name" value="Epimerase_deHydtase"/>
</dbReference>
<gene>
    <name evidence="2" type="ORF">KUL25_11840</name>
</gene>
<evidence type="ECO:0000313" key="2">
    <source>
        <dbReference type="EMBL" id="QXL86179.1"/>
    </source>
</evidence>